<dbReference type="CDD" id="cd09927">
    <property type="entry name" value="SH2_Tensin_like"/>
    <property type="match status" value="1"/>
</dbReference>
<dbReference type="Pfam" id="PF00017">
    <property type="entry name" value="SH2"/>
    <property type="match status" value="1"/>
</dbReference>
<dbReference type="Pfam" id="PF08416">
    <property type="entry name" value="PTB"/>
    <property type="match status" value="1"/>
</dbReference>
<dbReference type="InterPro" id="IPR000980">
    <property type="entry name" value="SH2"/>
</dbReference>
<dbReference type="Gene3D" id="2.60.40.1110">
    <property type="match status" value="1"/>
</dbReference>
<dbReference type="SMART" id="SM01326">
    <property type="entry name" value="PTEN_C2"/>
    <property type="match status" value="1"/>
</dbReference>
<evidence type="ECO:0000256" key="4">
    <source>
        <dbReference type="ARBA" id="ARBA00022999"/>
    </source>
</evidence>
<dbReference type="SUPFAM" id="SSF49562">
    <property type="entry name" value="C2 domain (Calcium/lipid-binding domain, CaLB)"/>
    <property type="match status" value="1"/>
</dbReference>
<dbReference type="GO" id="GO:0005925">
    <property type="term" value="C:focal adhesion"/>
    <property type="evidence" value="ECO:0007669"/>
    <property type="project" value="TreeGrafter"/>
</dbReference>
<dbReference type="Gene3D" id="3.90.190.10">
    <property type="entry name" value="Protein tyrosine phosphatase superfamily"/>
    <property type="match status" value="1"/>
</dbReference>
<dbReference type="Gene3D" id="2.30.29.30">
    <property type="entry name" value="Pleckstrin-homology domain (PH domain)/Phosphotyrosine-binding domain (PTB)"/>
    <property type="match status" value="1"/>
</dbReference>
<evidence type="ECO:0000256" key="1">
    <source>
        <dbReference type="ARBA" id="ARBA00007881"/>
    </source>
</evidence>
<dbReference type="InterPro" id="IPR029021">
    <property type="entry name" value="Prot-tyrosine_phosphatase-like"/>
</dbReference>
<evidence type="ECO:0000313" key="9">
    <source>
        <dbReference type="EMBL" id="JAB55258.1"/>
    </source>
</evidence>
<dbReference type="EMBL" id="GANO01004613">
    <property type="protein sequence ID" value="JAB55258.1"/>
    <property type="molecule type" value="mRNA"/>
</dbReference>
<sequence>HHQQKSIPKYNSLPITVHHQAQLQQHQQQQLQHQNHKSDVYNNNSTSNNDDNDILRLNYVTERILASVLPSRTCTLSNGTTTPKSIVAYGCEDAYEKELVCMLEQKHGKNYKIFDLESCISTITLEKLCELCKHIDSWLGSGREKIVVLQDRRNKQRLGTAISAYLEYQKICGSNFPQFSRTPSMQEDRHAQNKIVRNWLDLDIYSMQKFLENITGPLRVPSQRRYVNYFSGLLSGTIRMNSSSIYLKAIILESPPCLHYKAITIENEWRSFIKIYEGSRLLFTSDIYIIPITTRTFIYEIKHPIRLRGDVLINCYQIIPNNNKVNDEKELISSVQFHTCAITEKEVQFNKNDLDFACDDERFSRDHKITLCFDNTPNDRNTILVFQNPLVRIEPIVHNGDNLETINEDEAHHTQGPLDGSLYATILKSPKSPITTPPALSTFYNAELLHHQQQQQQNLISPPAEFSNQRHITSSPKTPTTILRDKYLLENSSDSNFNSNNRQNTSARNTPTSFPTTQQQLQHSNRISSNSCNSANNKFSNNNKNTIIETYYCTIDSGGGGATTATAGTGANAGDSRTSMRSPLTLSMDSGISSSGAVNRRQQGCSVSPSSFPSQASPQEDRHRELDDLLSDMLMTVQDIPDFGKSLNQQQHIMKINQHDLMNFNSISSSNKSKKSPSAALAYDQQTRSNTSTVKRSHSSQLPLSSMPIREESLLNSHTSTSLNLNTSTPSSNRDRELALYETSSTTTTLTPPPSELESGRATPTYSTLQRDKRELQNINNSDLTTTEKELIMNLQHQSYLYPHKARSTTGASDRFTTDDDEEDDLLNSIPYHAREDSRPFTYGNIPLSGQPQQPPASTMLKMQSGLSSPSMVRKALGTPQSMRKINQNQRNDFEEMLRERREKIYSEKYTIGDNLTNGNSVTFTETSVNHNNPNNYNSDNSDNKNKYYQTVTTTITKTSPAATTNGYHHEPLKRSNTMDGSFGRNYDGQTWLQLQQQKLRARKEQQNRQHSNSFSYNNNVEPGYSTHRRSQTLSPVRPERQYYTATTTTSHKTHERPFVAVKRAHENAKLQTIGSSSSPSPLTILNASPHGHIAQAQNNNLNQSNGLLSLADENLTKSTTTQSSTISTSTTTTKTSTPNHINLNTNSNSKNGHVRLAREESFSSYRSENEADLSPISRPETPAFPVTPRYGFNGSSPALPPKSPTSQRKDLYTGNQRHDLINQNEIVSCYTSRRNSTTSNTNSEPQEVAPQFVKFARDSSKYWYKPNLSREEAVALLRNTHPGTFIVRDSTTFANAYGLVVKVAHLPPGVQSKGAPGDELVRHFLVEPTIRGVRLKGCSNEPVFTSLSALVYQHSITPLALPCRLLIPDTDLQQSDLYSPAAQQLLTQGAACNVLYLFTCDTESLTGPQAVRKAVSTLFQRRPLPPSTVVHFKVSQAGITLTDNSRQLFFRKHYPSNTVSHCGLDPDDHRWSLPAKSGDIPVTNNRIFAFVARKSATSFDNQCHLFCELELTQPATAIVSFANKVILGGVQQTVAKNI</sequence>
<dbReference type="InterPro" id="IPR014020">
    <property type="entry name" value="Tensin_C2-dom"/>
</dbReference>
<evidence type="ECO:0000259" key="7">
    <source>
        <dbReference type="PROSITE" id="PS50001"/>
    </source>
</evidence>
<dbReference type="CDD" id="cd01213">
    <property type="entry name" value="PTB_tensin"/>
    <property type="match status" value="1"/>
</dbReference>
<feature type="domain" description="C2 tensin-type" evidence="8">
    <location>
        <begin position="242"/>
        <end position="376"/>
    </location>
</feature>
<dbReference type="PROSITE" id="PS51182">
    <property type="entry name" value="C2_TENSIN"/>
    <property type="match status" value="1"/>
</dbReference>
<feature type="non-terminal residue" evidence="9">
    <location>
        <position position="1"/>
    </location>
</feature>
<dbReference type="InterPro" id="IPR051484">
    <property type="entry name" value="Tensin_PTEN_phosphatase"/>
</dbReference>
<comment type="similarity">
    <text evidence="1">Belongs to the PTEN phosphatase protein family.</text>
</comment>
<feature type="domain" description="SH2" evidence="7">
    <location>
        <begin position="1264"/>
        <end position="1370"/>
    </location>
</feature>
<feature type="region of interest" description="Disordered" evidence="6">
    <location>
        <begin position="998"/>
        <end position="1053"/>
    </location>
</feature>
<organism evidence="9">
    <name type="scientific">Corethrella appendiculata</name>
    <dbReference type="NCBI Taxonomy" id="1370023"/>
    <lineage>
        <taxon>Eukaryota</taxon>
        <taxon>Metazoa</taxon>
        <taxon>Ecdysozoa</taxon>
        <taxon>Arthropoda</taxon>
        <taxon>Hexapoda</taxon>
        <taxon>Insecta</taxon>
        <taxon>Pterygota</taxon>
        <taxon>Neoptera</taxon>
        <taxon>Endopterygota</taxon>
        <taxon>Diptera</taxon>
        <taxon>Nematocera</taxon>
        <taxon>Culicoidea</taxon>
        <taxon>Chaoboridae</taxon>
        <taxon>Corethrella</taxon>
    </lineage>
</organism>
<dbReference type="InterPro" id="IPR036860">
    <property type="entry name" value="SH2_dom_sf"/>
</dbReference>
<protein>
    <submittedName>
        <fullName evidence="9">Putative focal adhesion protein tensin</fullName>
    </submittedName>
</protein>
<keyword evidence="4 5" id="KW-0727">SH2 domain</keyword>
<dbReference type="Pfam" id="PF10409">
    <property type="entry name" value="PTEN_C2"/>
    <property type="match status" value="1"/>
</dbReference>
<dbReference type="PROSITE" id="PS50001">
    <property type="entry name" value="SH2"/>
    <property type="match status" value="1"/>
</dbReference>
<dbReference type="InterPro" id="IPR035892">
    <property type="entry name" value="C2_domain_sf"/>
</dbReference>
<feature type="compositionally biased region" description="Low complexity" evidence="6">
    <location>
        <begin position="524"/>
        <end position="540"/>
    </location>
</feature>
<dbReference type="SUPFAM" id="SSF55550">
    <property type="entry name" value="SH2 domain"/>
    <property type="match status" value="1"/>
</dbReference>
<feature type="compositionally biased region" description="Low complexity" evidence="6">
    <location>
        <begin position="716"/>
        <end position="732"/>
    </location>
</feature>
<dbReference type="GO" id="GO:0004721">
    <property type="term" value="F:phosphoprotein phosphatase activity"/>
    <property type="evidence" value="ECO:0007669"/>
    <property type="project" value="UniProtKB-KW"/>
</dbReference>
<dbReference type="SMART" id="SM00252">
    <property type="entry name" value="SH2"/>
    <property type="match status" value="1"/>
</dbReference>
<feature type="region of interest" description="Disordered" evidence="6">
    <location>
        <begin position="665"/>
        <end position="709"/>
    </location>
</feature>
<feature type="region of interest" description="Disordered" evidence="6">
    <location>
        <begin position="716"/>
        <end position="735"/>
    </location>
</feature>
<feature type="compositionally biased region" description="Low complexity" evidence="6">
    <location>
        <begin position="491"/>
        <end position="506"/>
    </location>
</feature>
<dbReference type="PANTHER" id="PTHR45734:SF10">
    <property type="entry name" value="BLISTERY, ISOFORM A"/>
    <property type="match status" value="1"/>
</dbReference>
<dbReference type="InterPro" id="IPR006020">
    <property type="entry name" value="PTB/PI_dom"/>
</dbReference>
<feature type="region of interest" description="Disordered" evidence="6">
    <location>
        <begin position="20"/>
        <end position="49"/>
    </location>
</feature>
<evidence type="ECO:0000256" key="3">
    <source>
        <dbReference type="ARBA" id="ARBA00022912"/>
    </source>
</evidence>
<dbReference type="PANTHER" id="PTHR45734">
    <property type="entry name" value="TENSIN"/>
    <property type="match status" value="1"/>
</dbReference>
<name>W4VR64_9DIPT</name>
<feature type="region of interest" description="Disordered" evidence="6">
    <location>
        <begin position="567"/>
        <end position="623"/>
    </location>
</feature>
<feature type="region of interest" description="Disordered" evidence="6">
    <location>
        <begin position="491"/>
        <end position="540"/>
    </location>
</feature>
<feature type="compositionally biased region" description="Polar residues" evidence="6">
    <location>
        <begin position="1139"/>
        <end position="1152"/>
    </location>
</feature>
<dbReference type="InterPro" id="IPR033929">
    <property type="entry name" value="Tensin_PTB"/>
</dbReference>
<keyword evidence="3" id="KW-0904">Protein phosphatase</keyword>
<feature type="compositionally biased region" description="Low complexity" evidence="6">
    <location>
        <begin position="20"/>
        <end position="33"/>
    </location>
</feature>
<keyword evidence="2" id="KW-0378">Hydrolase</keyword>
<dbReference type="InterPro" id="IPR035012">
    <property type="entry name" value="Tensin-like_SH2"/>
</dbReference>
<feature type="compositionally biased region" description="Low complexity" evidence="6">
    <location>
        <begin position="1118"/>
        <end position="1138"/>
    </location>
</feature>
<proteinExistence type="evidence at transcript level"/>
<reference evidence="9" key="1">
    <citation type="journal article" date="2014" name="Insect Biochem. Mol. Biol.">
        <title>An insight into the sialome of the frog biting fly, Corethrella appendiculata.</title>
        <authorList>
            <person name="Ribeiro J.M.C."/>
            <person name="Chagas A.C."/>
            <person name="Pham V.M."/>
            <person name="Lounibos L.P."/>
            <person name="Calvo E."/>
        </authorList>
    </citation>
    <scope>NUCLEOTIDE SEQUENCE</scope>
    <source>
        <tissue evidence="9">Salivary glands</tissue>
    </source>
</reference>
<evidence type="ECO:0000256" key="6">
    <source>
        <dbReference type="SAM" id="MobiDB-lite"/>
    </source>
</evidence>
<dbReference type="Gene3D" id="3.30.505.10">
    <property type="entry name" value="SH2 domain"/>
    <property type="match status" value="1"/>
</dbReference>
<dbReference type="SUPFAM" id="SSF50729">
    <property type="entry name" value="PH domain-like"/>
    <property type="match status" value="1"/>
</dbReference>
<feature type="compositionally biased region" description="Polar residues" evidence="6">
    <location>
        <begin position="684"/>
        <end position="704"/>
    </location>
</feature>
<dbReference type="SMART" id="SM00462">
    <property type="entry name" value="PTB"/>
    <property type="match status" value="1"/>
</dbReference>
<feature type="compositionally biased region" description="Low complexity" evidence="6">
    <location>
        <begin position="40"/>
        <end position="49"/>
    </location>
</feature>
<dbReference type="InterPro" id="IPR013625">
    <property type="entry name" value="PTB"/>
</dbReference>
<dbReference type="InterPro" id="IPR011993">
    <property type="entry name" value="PH-like_dom_sf"/>
</dbReference>
<feature type="region of interest" description="Disordered" evidence="6">
    <location>
        <begin position="743"/>
        <end position="781"/>
    </location>
</feature>
<feature type="compositionally biased region" description="Low complexity" evidence="6">
    <location>
        <begin position="606"/>
        <end position="618"/>
    </location>
</feature>
<feature type="compositionally biased region" description="Polar residues" evidence="6">
    <location>
        <begin position="507"/>
        <end position="523"/>
    </location>
</feature>
<evidence type="ECO:0000256" key="5">
    <source>
        <dbReference type="PROSITE-ProRule" id="PRU00191"/>
    </source>
</evidence>
<feature type="region of interest" description="Disordered" evidence="6">
    <location>
        <begin position="1118"/>
        <end position="1215"/>
    </location>
</feature>
<feature type="region of interest" description="Disordered" evidence="6">
    <location>
        <begin position="961"/>
        <end position="982"/>
    </location>
</feature>
<evidence type="ECO:0000259" key="8">
    <source>
        <dbReference type="PROSITE" id="PS51182"/>
    </source>
</evidence>
<feature type="compositionally biased region" description="Polar residues" evidence="6">
    <location>
        <begin position="575"/>
        <end position="605"/>
    </location>
</feature>
<evidence type="ECO:0000256" key="2">
    <source>
        <dbReference type="ARBA" id="ARBA00022801"/>
    </source>
</evidence>
<feature type="compositionally biased region" description="Polar residues" evidence="6">
    <location>
        <begin position="1009"/>
        <end position="1021"/>
    </location>
</feature>
<accession>W4VR64</accession>